<reference evidence="2 3" key="1">
    <citation type="submission" date="2016-01" db="EMBL/GenBank/DDBJ databases">
        <authorList>
            <person name="Peeters C."/>
        </authorList>
    </citation>
    <scope>NUCLEOTIDE SEQUENCE [LARGE SCALE GENOMIC DNA]</scope>
    <source>
        <strain evidence="2">LMG 29315</strain>
    </source>
</reference>
<keyword evidence="3" id="KW-1185">Reference proteome</keyword>
<feature type="region of interest" description="Disordered" evidence="1">
    <location>
        <begin position="230"/>
        <end position="255"/>
    </location>
</feature>
<name>A0A658QXB3_9BURK</name>
<accession>A0A658QXB3</accession>
<dbReference type="AlphaFoldDB" id="A0A658QXB3"/>
<dbReference type="Proteomes" id="UP000198263">
    <property type="component" value="Unassembled WGS sequence"/>
</dbReference>
<gene>
    <name evidence="2" type="ORF">AWB72_02575</name>
</gene>
<protein>
    <recommendedName>
        <fullName evidence="4">DUF2278 domain-containing protein</fullName>
    </recommendedName>
</protein>
<dbReference type="EMBL" id="FCNV02000004">
    <property type="protein sequence ID" value="SAL30407.1"/>
    <property type="molecule type" value="Genomic_DNA"/>
</dbReference>
<evidence type="ECO:0000313" key="2">
    <source>
        <dbReference type="EMBL" id="SAL30407.1"/>
    </source>
</evidence>
<dbReference type="Pfam" id="PF10042">
    <property type="entry name" value="DUF2278"/>
    <property type="match status" value="1"/>
</dbReference>
<evidence type="ECO:0000256" key="1">
    <source>
        <dbReference type="SAM" id="MobiDB-lite"/>
    </source>
</evidence>
<dbReference type="RefSeq" id="WP_040052677.1">
    <property type="nucleotide sequence ID" value="NZ_FCNV02000004.1"/>
</dbReference>
<feature type="compositionally biased region" description="Polar residues" evidence="1">
    <location>
        <begin position="244"/>
        <end position="255"/>
    </location>
</feature>
<dbReference type="OrthoDB" id="291334at2"/>
<proteinExistence type="predicted"/>
<organism evidence="2 3">
    <name type="scientific">Caballeronia concitans</name>
    <dbReference type="NCBI Taxonomy" id="1777133"/>
    <lineage>
        <taxon>Bacteria</taxon>
        <taxon>Pseudomonadati</taxon>
        <taxon>Pseudomonadota</taxon>
        <taxon>Betaproteobacteria</taxon>
        <taxon>Burkholderiales</taxon>
        <taxon>Burkholderiaceae</taxon>
        <taxon>Caballeronia</taxon>
    </lineage>
</organism>
<comment type="caution">
    <text evidence="2">The sequence shown here is derived from an EMBL/GenBank/DDBJ whole genome shotgun (WGS) entry which is preliminary data.</text>
</comment>
<dbReference type="InterPro" id="IPR019268">
    <property type="entry name" value="DUF2278"/>
</dbReference>
<evidence type="ECO:0000313" key="3">
    <source>
        <dbReference type="Proteomes" id="UP000198263"/>
    </source>
</evidence>
<evidence type="ECO:0008006" key="4">
    <source>
        <dbReference type="Google" id="ProtNLM"/>
    </source>
</evidence>
<sequence>MASNEYVVFKGKVRLGVPFLDGYKGDPHYVIVSEDPSGNEFRIVTNVKSDSSLTGPAGYLVLYVWNQYFEHPMNADLDNLAAGVTATGFPKLDYVHDKRLVDLTAMRPIPLDTKDEHNDINALLNEMLQLDMSVDGIDYVYPTPGYRDNRLGWKPIKDVTVYGFGFLFEPGKDGLHETHMNQGNPKPAPGSHVRDHSNENGVFQDGAVIVEVDGKFQALFVAFQTQLVPTDNRGRPIPGESHPILQSNASVKRTP</sequence>